<feature type="compositionally biased region" description="Basic and acidic residues" evidence="5">
    <location>
        <begin position="311"/>
        <end position="323"/>
    </location>
</feature>
<evidence type="ECO:0000313" key="7">
    <source>
        <dbReference type="EMBL" id="KAH7942925.1"/>
    </source>
</evidence>
<name>A0A9D4SQ36_RHISA</name>
<protein>
    <recommendedName>
        <fullName evidence="6">RING-type domain-containing protein</fullName>
    </recommendedName>
</protein>
<proteinExistence type="predicted"/>
<feature type="region of interest" description="Disordered" evidence="5">
    <location>
        <begin position="308"/>
        <end position="334"/>
    </location>
</feature>
<dbReference type="CDD" id="cd16449">
    <property type="entry name" value="RING-HC"/>
    <property type="match status" value="1"/>
</dbReference>
<dbReference type="InterPro" id="IPR013083">
    <property type="entry name" value="Znf_RING/FYVE/PHD"/>
</dbReference>
<organism evidence="7 8">
    <name type="scientific">Rhipicephalus sanguineus</name>
    <name type="common">Brown dog tick</name>
    <name type="synonym">Ixodes sanguineus</name>
    <dbReference type="NCBI Taxonomy" id="34632"/>
    <lineage>
        <taxon>Eukaryota</taxon>
        <taxon>Metazoa</taxon>
        <taxon>Ecdysozoa</taxon>
        <taxon>Arthropoda</taxon>
        <taxon>Chelicerata</taxon>
        <taxon>Arachnida</taxon>
        <taxon>Acari</taxon>
        <taxon>Parasitiformes</taxon>
        <taxon>Ixodida</taxon>
        <taxon>Ixodoidea</taxon>
        <taxon>Ixodidae</taxon>
        <taxon>Rhipicephalinae</taxon>
        <taxon>Rhipicephalus</taxon>
        <taxon>Rhipicephalus</taxon>
    </lineage>
</organism>
<dbReference type="AlphaFoldDB" id="A0A9D4SQ36"/>
<dbReference type="InterPro" id="IPR017907">
    <property type="entry name" value="Znf_RING_CS"/>
</dbReference>
<reference evidence="7" key="2">
    <citation type="submission" date="2021-09" db="EMBL/GenBank/DDBJ databases">
        <authorList>
            <person name="Jia N."/>
            <person name="Wang J."/>
            <person name="Shi W."/>
            <person name="Du L."/>
            <person name="Sun Y."/>
            <person name="Zhan W."/>
            <person name="Jiang J."/>
            <person name="Wang Q."/>
            <person name="Zhang B."/>
            <person name="Ji P."/>
            <person name="Sakyi L.B."/>
            <person name="Cui X."/>
            <person name="Yuan T."/>
            <person name="Jiang B."/>
            <person name="Yang W."/>
            <person name="Lam T.T.-Y."/>
            <person name="Chang Q."/>
            <person name="Ding S."/>
            <person name="Wang X."/>
            <person name="Zhu J."/>
            <person name="Ruan X."/>
            <person name="Zhao L."/>
            <person name="Wei J."/>
            <person name="Que T."/>
            <person name="Du C."/>
            <person name="Cheng J."/>
            <person name="Dai P."/>
            <person name="Han X."/>
            <person name="Huang E."/>
            <person name="Gao Y."/>
            <person name="Liu J."/>
            <person name="Shao H."/>
            <person name="Ye R."/>
            <person name="Li L."/>
            <person name="Wei W."/>
            <person name="Wang X."/>
            <person name="Wang C."/>
            <person name="Huo Q."/>
            <person name="Li W."/>
            <person name="Guo W."/>
            <person name="Chen H."/>
            <person name="Chen S."/>
            <person name="Zhou L."/>
            <person name="Zhou L."/>
            <person name="Ni X."/>
            <person name="Tian J."/>
            <person name="Zhou Y."/>
            <person name="Sheng Y."/>
            <person name="Liu T."/>
            <person name="Pan Y."/>
            <person name="Xia L."/>
            <person name="Li J."/>
            <person name="Zhao F."/>
            <person name="Cao W."/>
        </authorList>
    </citation>
    <scope>NUCLEOTIDE SEQUENCE</scope>
    <source>
        <strain evidence="7">Rsan-2018</strain>
        <tissue evidence="7">Larvae</tissue>
    </source>
</reference>
<keyword evidence="1" id="KW-0479">Metal-binding</keyword>
<accession>A0A9D4SQ36</accession>
<keyword evidence="3" id="KW-0862">Zinc</keyword>
<dbReference type="InterPro" id="IPR001841">
    <property type="entry name" value="Znf_RING"/>
</dbReference>
<dbReference type="PROSITE" id="PS50089">
    <property type="entry name" value="ZF_RING_2"/>
    <property type="match status" value="1"/>
</dbReference>
<dbReference type="VEuPathDB" id="VectorBase:RSAN_051025"/>
<comment type="caution">
    <text evidence="7">The sequence shown here is derived from an EMBL/GenBank/DDBJ whole genome shotgun (WGS) entry which is preliminary data.</text>
</comment>
<dbReference type="SUPFAM" id="SSF57850">
    <property type="entry name" value="RING/U-box"/>
    <property type="match status" value="1"/>
</dbReference>
<dbReference type="EMBL" id="JABSTV010001253">
    <property type="protein sequence ID" value="KAH7942925.1"/>
    <property type="molecule type" value="Genomic_DNA"/>
</dbReference>
<evidence type="ECO:0000256" key="4">
    <source>
        <dbReference type="PROSITE-ProRule" id="PRU00175"/>
    </source>
</evidence>
<dbReference type="Proteomes" id="UP000821837">
    <property type="component" value="Unassembled WGS sequence"/>
</dbReference>
<evidence type="ECO:0000256" key="3">
    <source>
        <dbReference type="ARBA" id="ARBA00022833"/>
    </source>
</evidence>
<gene>
    <name evidence="7" type="ORF">HPB52_002700</name>
</gene>
<dbReference type="GO" id="GO:0008270">
    <property type="term" value="F:zinc ion binding"/>
    <property type="evidence" value="ECO:0007669"/>
    <property type="project" value="UniProtKB-KW"/>
</dbReference>
<evidence type="ECO:0000313" key="8">
    <source>
        <dbReference type="Proteomes" id="UP000821837"/>
    </source>
</evidence>
<evidence type="ECO:0000256" key="2">
    <source>
        <dbReference type="ARBA" id="ARBA00022771"/>
    </source>
</evidence>
<feature type="domain" description="RING-type" evidence="6">
    <location>
        <begin position="34"/>
        <end position="73"/>
    </location>
</feature>
<dbReference type="Gene3D" id="3.30.40.10">
    <property type="entry name" value="Zinc/RING finger domain, C3HC4 (zinc finger)"/>
    <property type="match status" value="1"/>
</dbReference>
<dbReference type="PROSITE" id="PS00518">
    <property type="entry name" value="ZF_RING_1"/>
    <property type="match status" value="1"/>
</dbReference>
<evidence type="ECO:0000256" key="1">
    <source>
        <dbReference type="ARBA" id="ARBA00022723"/>
    </source>
</evidence>
<evidence type="ECO:0000259" key="6">
    <source>
        <dbReference type="PROSITE" id="PS50089"/>
    </source>
</evidence>
<keyword evidence="8" id="KW-1185">Reference proteome</keyword>
<keyword evidence="2 4" id="KW-0863">Zinc-finger</keyword>
<reference evidence="7" key="1">
    <citation type="journal article" date="2020" name="Cell">
        <title>Large-Scale Comparative Analyses of Tick Genomes Elucidate Their Genetic Diversity and Vector Capacities.</title>
        <authorList>
            <consortium name="Tick Genome and Microbiome Consortium (TIGMIC)"/>
            <person name="Jia N."/>
            <person name="Wang J."/>
            <person name="Shi W."/>
            <person name="Du L."/>
            <person name="Sun Y."/>
            <person name="Zhan W."/>
            <person name="Jiang J.F."/>
            <person name="Wang Q."/>
            <person name="Zhang B."/>
            <person name="Ji P."/>
            <person name="Bell-Sakyi L."/>
            <person name="Cui X.M."/>
            <person name="Yuan T.T."/>
            <person name="Jiang B.G."/>
            <person name="Yang W.F."/>
            <person name="Lam T.T."/>
            <person name="Chang Q.C."/>
            <person name="Ding S.J."/>
            <person name="Wang X.J."/>
            <person name="Zhu J.G."/>
            <person name="Ruan X.D."/>
            <person name="Zhao L."/>
            <person name="Wei J.T."/>
            <person name="Ye R.Z."/>
            <person name="Que T.C."/>
            <person name="Du C.H."/>
            <person name="Zhou Y.H."/>
            <person name="Cheng J.X."/>
            <person name="Dai P.F."/>
            <person name="Guo W.B."/>
            <person name="Han X.H."/>
            <person name="Huang E.J."/>
            <person name="Li L.F."/>
            <person name="Wei W."/>
            <person name="Gao Y.C."/>
            <person name="Liu J.Z."/>
            <person name="Shao H.Z."/>
            <person name="Wang X."/>
            <person name="Wang C.C."/>
            <person name="Yang T.C."/>
            <person name="Huo Q.B."/>
            <person name="Li W."/>
            <person name="Chen H.Y."/>
            <person name="Chen S.E."/>
            <person name="Zhou L.G."/>
            <person name="Ni X.B."/>
            <person name="Tian J.H."/>
            <person name="Sheng Y."/>
            <person name="Liu T."/>
            <person name="Pan Y.S."/>
            <person name="Xia L.Y."/>
            <person name="Li J."/>
            <person name="Zhao F."/>
            <person name="Cao W.C."/>
        </authorList>
    </citation>
    <scope>NUCLEOTIDE SEQUENCE</scope>
    <source>
        <strain evidence="7">Rsan-2018</strain>
    </source>
</reference>
<evidence type="ECO:0000256" key="5">
    <source>
        <dbReference type="SAM" id="MobiDB-lite"/>
    </source>
</evidence>
<sequence>MDRARTPQTVIGFGCGLDWRPTWFVNAFPSTRQCSACGLVPPATAMLPCRHLLCKPCYTRGGCGGINRCPLDKRDFLVEDVVWSSRINKDSVLSRRVCCWNVDNGCDAVNTASWMLEHFAGCRFHVACCPRCRGRVPHVEMADHLESCVPSCNPPPDEQLDGVDNLANAAMEVKEALRGVSEKCASIEAKLESFEDLLLPSVRDDLTANLTAAFSRIVTRAVERVAETSGVEARALLAEQMHRASLEVEDILVERERSTVEAFVRECKRMADAVGDKVADRLSTEVQTVVQATVKTETRSAVQTEVLAEAQEDRSTSKPKYEQSKVQSEVQTKAAPTHCPARARLINEVSLKITKCRDELREKETLSGKEAAQLLKMLAFSSLAVTNDALEVVRFLHPTDESKHITLSEQFIWQQRATDEDSSEDRRRSYQTSSHGVRIDTLERSGFTIGNRLCIEYDFVRQDTERFIPQ</sequence>